<comment type="caution">
    <text evidence="18">The sequence shown here is derived from an EMBL/GenBank/DDBJ whole genome shotgun (WGS) entry which is preliminary data.</text>
</comment>
<evidence type="ECO:0000256" key="8">
    <source>
        <dbReference type="ARBA" id="ARBA00022723"/>
    </source>
</evidence>
<comment type="pathway">
    <text evidence="2 14">Amino-acid biosynthesis; L-valine biosynthesis; L-valine from pyruvate: step 1/4.</text>
</comment>
<dbReference type="InterPro" id="IPR039368">
    <property type="entry name" value="AHAS_TPP"/>
</dbReference>
<comment type="pathway">
    <text evidence="1 14">Amino-acid biosynthesis; L-isoleucine biosynthesis; L-isoleucine from 2-oxobutanoate: step 1/4.</text>
</comment>
<evidence type="ECO:0000256" key="6">
    <source>
        <dbReference type="ARBA" id="ARBA00022630"/>
    </source>
</evidence>
<dbReference type="InterPro" id="IPR012000">
    <property type="entry name" value="Thiamin_PyroP_enz_cen_dom"/>
</dbReference>
<gene>
    <name evidence="18" type="primary">ilvB</name>
    <name evidence="18" type="ORF">HH304_03235</name>
</gene>
<dbReference type="CDD" id="cd07035">
    <property type="entry name" value="TPP_PYR_POX_like"/>
    <property type="match status" value="1"/>
</dbReference>
<dbReference type="InterPro" id="IPR012001">
    <property type="entry name" value="Thiamin_PyroP_enz_TPP-bd_dom"/>
</dbReference>
<dbReference type="Proteomes" id="UP000559010">
    <property type="component" value="Unassembled WGS sequence"/>
</dbReference>
<dbReference type="Pfam" id="PF02776">
    <property type="entry name" value="TPP_enzyme_N"/>
    <property type="match status" value="1"/>
</dbReference>
<evidence type="ECO:0000259" key="16">
    <source>
        <dbReference type="Pfam" id="PF02775"/>
    </source>
</evidence>
<keyword evidence="12 14" id="KW-0100">Branched-chain amino acid biosynthesis</keyword>
<dbReference type="Gene3D" id="3.40.50.1220">
    <property type="entry name" value="TPP-binding domain"/>
    <property type="match status" value="1"/>
</dbReference>
<evidence type="ECO:0000259" key="15">
    <source>
        <dbReference type="Pfam" id="PF00205"/>
    </source>
</evidence>
<organism evidence="18 19">
    <name type="scientific">Marinigracilibium pacificum</name>
    <dbReference type="NCBI Taxonomy" id="2729599"/>
    <lineage>
        <taxon>Bacteria</taxon>
        <taxon>Pseudomonadati</taxon>
        <taxon>Bacteroidota</taxon>
        <taxon>Cytophagia</taxon>
        <taxon>Cytophagales</taxon>
        <taxon>Flammeovirgaceae</taxon>
        <taxon>Marinigracilibium</taxon>
    </lineage>
</organism>
<keyword evidence="19" id="KW-1185">Reference proteome</keyword>
<evidence type="ECO:0000256" key="2">
    <source>
        <dbReference type="ARBA" id="ARBA00005025"/>
    </source>
</evidence>
<dbReference type="UniPathway" id="UPA00047">
    <property type="reaction ID" value="UER00055"/>
</dbReference>
<keyword evidence="8 14" id="KW-0479">Metal-binding</keyword>
<dbReference type="FunFam" id="3.40.50.970:FF:000007">
    <property type="entry name" value="Acetolactate synthase"/>
    <property type="match status" value="1"/>
</dbReference>
<dbReference type="GO" id="GO:0009099">
    <property type="term" value="P:L-valine biosynthetic process"/>
    <property type="evidence" value="ECO:0007669"/>
    <property type="project" value="UniProtKB-UniPathway"/>
</dbReference>
<dbReference type="SUPFAM" id="SSF52467">
    <property type="entry name" value="DHS-like NAD/FAD-binding domain"/>
    <property type="match status" value="1"/>
</dbReference>
<evidence type="ECO:0000256" key="11">
    <source>
        <dbReference type="ARBA" id="ARBA00023052"/>
    </source>
</evidence>
<comment type="cofactor">
    <cofactor evidence="14">
        <name>Mg(2+)</name>
        <dbReference type="ChEBI" id="CHEBI:18420"/>
    </cofactor>
    <text evidence="14">Binds 1 Mg(2+) ion per subunit.</text>
</comment>
<keyword evidence="7 14" id="KW-0808">Transferase</keyword>
<dbReference type="Pfam" id="PF00205">
    <property type="entry name" value="TPP_enzyme_M"/>
    <property type="match status" value="1"/>
</dbReference>
<dbReference type="EMBL" id="JABBNU010000002">
    <property type="protein sequence ID" value="NMM47397.1"/>
    <property type="molecule type" value="Genomic_DNA"/>
</dbReference>
<accession>A0A848IST4</accession>
<feature type="domain" description="Thiamine pyrophosphate enzyme central" evidence="15">
    <location>
        <begin position="214"/>
        <end position="347"/>
    </location>
</feature>
<protein>
    <recommendedName>
        <fullName evidence="4 14">Acetolactate synthase</fullName>
        <ecNumber evidence="4 14">2.2.1.6</ecNumber>
    </recommendedName>
</protein>
<dbReference type="GO" id="GO:0003984">
    <property type="term" value="F:acetolactate synthase activity"/>
    <property type="evidence" value="ECO:0007669"/>
    <property type="project" value="UniProtKB-EC"/>
</dbReference>
<dbReference type="GO" id="GO:0005948">
    <property type="term" value="C:acetolactate synthase complex"/>
    <property type="evidence" value="ECO:0007669"/>
    <property type="project" value="TreeGrafter"/>
</dbReference>
<dbReference type="AlphaFoldDB" id="A0A848IST4"/>
<dbReference type="NCBIfam" id="TIGR00118">
    <property type="entry name" value="acolac_lg"/>
    <property type="match status" value="1"/>
</dbReference>
<evidence type="ECO:0000259" key="17">
    <source>
        <dbReference type="Pfam" id="PF02776"/>
    </source>
</evidence>
<dbReference type="InterPro" id="IPR012846">
    <property type="entry name" value="Acetolactate_synth_lsu"/>
</dbReference>
<comment type="cofactor">
    <cofactor evidence="14">
        <name>thiamine diphosphate</name>
        <dbReference type="ChEBI" id="CHEBI:58937"/>
    </cofactor>
    <text evidence="14">Binds 1 thiamine pyrophosphate per subunit.</text>
</comment>
<proteinExistence type="inferred from homology"/>
<evidence type="ECO:0000256" key="10">
    <source>
        <dbReference type="ARBA" id="ARBA00022842"/>
    </source>
</evidence>
<sequence>METATETAKQETPKNLEGTEISGAQALILSLINEGVDTVFGYPGGAIMPVYDALYDFQDTFKHYLVRHEQGAVHAAQGYSRVSGKTGVCLATSGPGATNLITGIADAQIDSTPIVCITGQVFSPLLGTDAFQETDVVGISMPVTKWNYQITDASEIPEIIAKAFYIAKSGRPGPVLIDITKDAQVNKFVYEYKKCINIRSYHPKPVIKPKDILAASAIINEAKKPYIVFGHGVIISDAQEELLAFAEKAQIPAASTLLGLSAFPPDHPLYVGYLGMHGNYGPNIKTNECDVLIAVGMRFDDRVTGDLNRYAKQAKVIHIEIDEAEIDKNVKTDIAIHADAKEALQALTEHVKPKMHAEWLQEFRECEKIEDEKIAQKEKFPSTGQIKMAEVIENLSQQTEGNAVVVTDVGQHQMVTTRYYKFRSKRSNITSGGLGTMGFALPAAIGARLGEDDREVVAVIGDGGVQMSIQELGTIFQYKIPVKIIILNNNFLGMVRQWQQLFFDKRYSSTEMVNPDFIKIAEGYSIQGQKISEREDLSTAISTMLNHDGPYLLEIEVEKEENVFPMIPTGESVSNILLG</sequence>
<dbReference type="FunFam" id="3.40.50.1220:FF:000008">
    <property type="entry name" value="Acetolactate synthase"/>
    <property type="match status" value="1"/>
</dbReference>
<dbReference type="UniPathway" id="UPA00049">
    <property type="reaction ID" value="UER00059"/>
</dbReference>
<evidence type="ECO:0000256" key="4">
    <source>
        <dbReference type="ARBA" id="ARBA00013145"/>
    </source>
</evidence>
<feature type="domain" description="Thiamine pyrophosphate enzyme N-terminal TPP-binding" evidence="17">
    <location>
        <begin position="22"/>
        <end position="137"/>
    </location>
</feature>
<evidence type="ECO:0000256" key="7">
    <source>
        <dbReference type="ARBA" id="ARBA00022679"/>
    </source>
</evidence>
<evidence type="ECO:0000256" key="1">
    <source>
        <dbReference type="ARBA" id="ARBA00004974"/>
    </source>
</evidence>
<dbReference type="Pfam" id="PF02775">
    <property type="entry name" value="TPP_enzyme_C"/>
    <property type="match status" value="1"/>
</dbReference>
<dbReference type="InterPro" id="IPR045229">
    <property type="entry name" value="TPP_enz"/>
</dbReference>
<evidence type="ECO:0000313" key="19">
    <source>
        <dbReference type="Proteomes" id="UP000559010"/>
    </source>
</evidence>
<dbReference type="FunFam" id="3.40.50.970:FF:000016">
    <property type="entry name" value="Acetolactate synthase"/>
    <property type="match status" value="1"/>
</dbReference>
<dbReference type="InterPro" id="IPR011766">
    <property type="entry name" value="TPP_enzyme_TPP-bd"/>
</dbReference>
<dbReference type="GO" id="GO:0030976">
    <property type="term" value="F:thiamine pyrophosphate binding"/>
    <property type="evidence" value="ECO:0007669"/>
    <property type="project" value="UniProtKB-UniRule"/>
</dbReference>
<keyword evidence="11 14" id="KW-0786">Thiamine pyrophosphate</keyword>
<keyword evidence="10 14" id="KW-0460">Magnesium</keyword>
<evidence type="ECO:0000256" key="14">
    <source>
        <dbReference type="RuleBase" id="RU003591"/>
    </source>
</evidence>
<name>A0A848IST4_9BACT</name>
<evidence type="ECO:0000256" key="3">
    <source>
        <dbReference type="ARBA" id="ARBA00007812"/>
    </source>
</evidence>
<dbReference type="InterPro" id="IPR029061">
    <property type="entry name" value="THDP-binding"/>
</dbReference>
<evidence type="ECO:0000313" key="18">
    <source>
        <dbReference type="EMBL" id="NMM47397.1"/>
    </source>
</evidence>
<evidence type="ECO:0000256" key="9">
    <source>
        <dbReference type="ARBA" id="ARBA00022827"/>
    </source>
</evidence>
<dbReference type="GO" id="GO:0000287">
    <property type="term" value="F:magnesium ion binding"/>
    <property type="evidence" value="ECO:0007669"/>
    <property type="project" value="UniProtKB-UniRule"/>
</dbReference>
<evidence type="ECO:0000256" key="12">
    <source>
        <dbReference type="ARBA" id="ARBA00023304"/>
    </source>
</evidence>
<dbReference type="Gene3D" id="3.40.50.970">
    <property type="match status" value="2"/>
</dbReference>
<feature type="domain" description="Thiamine pyrophosphate enzyme TPP-binding" evidence="16">
    <location>
        <begin position="408"/>
        <end position="555"/>
    </location>
</feature>
<evidence type="ECO:0000256" key="5">
    <source>
        <dbReference type="ARBA" id="ARBA00022605"/>
    </source>
</evidence>
<comment type="catalytic activity">
    <reaction evidence="13 14">
        <text>2 pyruvate + H(+) = (2S)-2-acetolactate + CO2</text>
        <dbReference type="Rhea" id="RHEA:25249"/>
        <dbReference type="ChEBI" id="CHEBI:15361"/>
        <dbReference type="ChEBI" id="CHEBI:15378"/>
        <dbReference type="ChEBI" id="CHEBI:16526"/>
        <dbReference type="ChEBI" id="CHEBI:58476"/>
        <dbReference type="EC" id="2.2.1.6"/>
    </reaction>
</comment>
<dbReference type="GO" id="GO:0009097">
    <property type="term" value="P:isoleucine biosynthetic process"/>
    <property type="evidence" value="ECO:0007669"/>
    <property type="project" value="UniProtKB-UniPathway"/>
</dbReference>
<dbReference type="InterPro" id="IPR029035">
    <property type="entry name" value="DHS-like_NAD/FAD-binding_dom"/>
</dbReference>
<keyword evidence="5 14" id="KW-0028">Amino-acid biosynthesis</keyword>
<keyword evidence="6" id="KW-0285">Flavoprotein</keyword>
<dbReference type="PANTHER" id="PTHR18968:SF13">
    <property type="entry name" value="ACETOLACTATE SYNTHASE CATALYTIC SUBUNIT, MITOCHONDRIAL"/>
    <property type="match status" value="1"/>
</dbReference>
<dbReference type="RefSeq" id="WP_169678024.1">
    <property type="nucleotide sequence ID" value="NZ_JABBNU010000002.1"/>
</dbReference>
<dbReference type="PANTHER" id="PTHR18968">
    <property type="entry name" value="THIAMINE PYROPHOSPHATE ENZYMES"/>
    <property type="match status" value="1"/>
</dbReference>
<evidence type="ECO:0000256" key="13">
    <source>
        <dbReference type="ARBA" id="ARBA00048670"/>
    </source>
</evidence>
<keyword evidence="9" id="KW-0274">FAD</keyword>
<dbReference type="EC" id="2.2.1.6" evidence="4 14"/>
<dbReference type="GO" id="GO:0050660">
    <property type="term" value="F:flavin adenine dinucleotide binding"/>
    <property type="evidence" value="ECO:0007669"/>
    <property type="project" value="InterPro"/>
</dbReference>
<dbReference type="CDD" id="cd02015">
    <property type="entry name" value="TPP_AHAS"/>
    <property type="match status" value="1"/>
</dbReference>
<dbReference type="SUPFAM" id="SSF52518">
    <property type="entry name" value="Thiamin diphosphate-binding fold (THDP-binding)"/>
    <property type="match status" value="2"/>
</dbReference>
<comment type="similarity">
    <text evidence="3 14">Belongs to the TPP enzyme family.</text>
</comment>
<reference evidence="18 19" key="1">
    <citation type="submission" date="2020-04" db="EMBL/GenBank/DDBJ databases">
        <title>Flammeovirgaceae bacterium KN852 isolated from deep sea.</title>
        <authorList>
            <person name="Zhang D.-C."/>
        </authorList>
    </citation>
    <scope>NUCLEOTIDE SEQUENCE [LARGE SCALE GENOMIC DNA]</scope>
    <source>
        <strain evidence="18 19">KN852</strain>
    </source>
</reference>